<keyword evidence="4 8" id="KW-0808">Transferase</keyword>
<dbReference type="InterPro" id="IPR005715">
    <property type="entry name" value="Glu_5kinase/COase_Synthase"/>
</dbReference>
<dbReference type="InterPro" id="IPR019797">
    <property type="entry name" value="Glutamate_5-kinase_CS"/>
</dbReference>
<feature type="binding site" evidence="8">
    <location>
        <begin position="173"/>
        <end position="174"/>
    </location>
    <ligand>
        <name>ATP</name>
        <dbReference type="ChEBI" id="CHEBI:30616"/>
    </ligand>
</feature>
<accession>A0A8J2TZK1</accession>
<dbReference type="InterPro" id="IPR036974">
    <property type="entry name" value="PUA_sf"/>
</dbReference>
<dbReference type="PROSITE" id="PS00902">
    <property type="entry name" value="GLUTAMATE_5_KINASE"/>
    <property type="match status" value="1"/>
</dbReference>
<evidence type="ECO:0000256" key="6">
    <source>
        <dbReference type="ARBA" id="ARBA00022777"/>
    </source>
</evidence>
<dbReference type="InterPro" id="IPR001048">
    <property type="entry name" value="Asp/Glu/Uridylate_kinase"/>
</dbReference>
<dbReference type="Pfam" id="PF01472">
    <property type="entry name" value="PUA"/>
    <property type="match status" value="1"/>
</dbReference>
<dbReference type="InterPro" id="IPR041739">
    <property type="entry name" value="G5K_ProB"/>
</dbReference>
<dbReference type="SMART" id="SM00359">
    <property type="entry name" value="PUA"/>
    <property type="match status" value="1"/>
</dbReference>
<keyword evidence="11" id="KW-1185">Reference proteome</keyword>
<dbReference type="HAMAP" id="MF_00456">
    <property type="entry name" value="ProB"/>
    <property type="match status" value="1"/>
</dbReference>
<evidence type="ECO:0000313" key="10">
    <source>
        <dbReference type="EMBL" id="GGA20653.1"/>
    </source>
</evidence>
<reference evidence="10" key="1">
    <citation type="journal article" date="2014" name="Int. J. Syst. Evol. Microbiol.">
        <title>Complete genome sequence of Corynebacterium casei LMG S-19264T (=DSM 44701T), isolated from a smear-ripened cheese.</title>
        <authorList>
            <consortium name="US DOE Joint Genome Institute (JGI-PGF)"/>
            <person name="Walter F."/>
            <person name="Albersmeier A."/>
            <person name="Kalinowski J."/>
            <person name="Ruckert C."/>
        </authorList>
    </citation>
    <scope>NUCLEOTIDE SEQUENCE</scope>
    <source>
        <strain evidence="10">CGMCC 1.12785</strain>
    </source>
</reference>
<dbReference type="PANTHER" id="PTHR43654:SF1">
    <property type="entry name" value="ISOPENTENYL PHOSPHATE KINASE"/>
    <property type="match status" value="1"/>
</dbReference>
<feature type="binding site" evidence="8">
    <location>
        <position position="153"/>
    </location>
    <ligand>
        <name>substrate</name>
    </ligand>
</feature>
<dbReference type="GO" id="GO:0004349">
    <property type="term" value="F:glutamate 5-kinase activity"/>
    <property type="evidence" value="ECO:0007669"/>
    <property type="project" value="UniProtKB-UniRule"/>
</dbReference>
<dbReference type="EC" id="2.7.2.11" evidence="8"/>
<dbReference type="UniPathway" id="UPA00098">
    <property type="reaction ID" value="UER00359"/>
</dbReference>
<keyword evidence="6 8" id="KW-0418">Kinase</keyword>
<evidence type="ECO:0000256" key="7">
    <source>
        <dbReference type="ARBA" id="ARBA00022840"/>
    </source>
</evidence>
<dbReference type="EMBL" id="BMFY01000011">
    <property type="protein sequence ID" value="GGA20653.1"/>
    <property type="molecule type" value="Genomic_DNA"/>
</dbReference>
<name>A0A8J2TZK1_9MICO</name>
<dbReference type="SUPFAM" id="SSF53633">
    <property type="entry name" value="Carbamate kinase-like"/>
    <property type="match status" value="1"/>
</dbReference>
<evidence type="ECO:0000259" key="9">
    <source>
        <dbReference type="SMART" id="SM00359"/>
    </source>
</evidence>
<dbReference type="GO" id="GO:0005524">
    <property type="term" value="F:ATP binding"/>
    <property type="evidence" value="ECO:0007669"/>
    <property type="project" value="UniProtKB-KW"/>
</dbReference>
<protein>
    <recommendedName>
        <fullName evidence="8">Glutamate 5-kinase</fullName>
        <ecNumber evidence="8">2.7.2.11</ecNumber>
    </recommendedName>
    <alternativeName>
        <fullName evidence="8">Gamma-glutamyl kinase</fullName>
        <shortName evidence="8">GK</shortName>
    </alternativeName>
</protein>
<evidence type="ECO:0000313" key="11">
    <source>
        <dbReference type="Proteomes" id="UP000616114"/>
    </source>
</evidence>
<keyword evidence="2 8" id="KW-0028">Amino-acid biosynthesis</keyword>
<keyword evidence="1 8" id="KW-0963">Cytoplasm</keyword>
<dbReference type="Proteomes" id="UP000616114">
    <property type="component" value="Unassembled WGS sequence"/>
</dbReference>
<feature type="binding site" evidence="8">
    <location>
        <position position="14"/>
    </location>
    <ligand>
        <name>ATP</name>
        <dbReference type="ChEBI" id="CHEBI:30616"/>
    </ligand>
</feature>
<comment type="subcellular location">
    <subcellularLocation>
        <location evidence="8">Cytoplasm</location>
    </subcellularLocation>
</comment>
<dbReference type="GO" id="GO:0003723">
    <property type="term" value="F:RNA binding"/>
    <property type="evidence" value="ECO:0007669"/>
    <property type="project" value="InterPro"/>
</dbReference>
<dbReference type="PRINTS" id="PR00474">
    <property type="entry name" value="GLU5KINASE"/>
</dbReference>
<comment type="catalytic activity">
    <reaction evidence="8">
        <text>L-glutamate + ATP = L-glutamyl 5-phosphate + ADP</text>
        <dbReference type="Rhea" id="RHEA:14877"/>
        <dbReference type="ChEBI" id="CHEBI:29985"/>
        <dbReference type="ChEBI" id="CHEBI:30616"/>
        <dbReference type="ChEBI" id="CHEBI:58274"/>
        <dbReference type="ChEBI" id="CHEBI:456216"/>
        <dbReference type="EC" id="2.7.2.11"/>
    </reaction>
</comment>
<feature type="binding site" evidence="8">
    <location>
        <position position="141"/>
    </location>
    <ligand>
        <name>substrate</name>
    </ligand>
</feature>
<comment type="function">
    <text evidence="8">Catalyzes the transfer of a phosphate group to glutamate to form L-glutamate 5-phosphate.</text>
</comment>
<sequence length="377" mass="39020">MSGFVPGARRLVVKVGSSSITSPAGGIDPAPLTALVDALAAHRAAGREVILVSSGAIAAGLGPMGIPARPRDLPTQQAAASVGQSLLMAAYAQILARHGITPAQVLLSADDLARRTHYRNAQQAIERLLALGMFPIVNENDTVATQEIRFGDNDRLAALVAHLSHADALVLLSDVDALYTAPPGEPGAERIDLVGAPSDLDEVRVGGVGSGVGTGGMATKVHAASIAADSGIPAVVTSLSNIGRVLSGEDVGTVFTVTHRRRSTRLLWLAHLAEPEGALRVDAGAAEALIRRGKSLLAVGVTRLEGEFDAGDPVDIQAPDGRPIARGLVRYSSAELPAMLGRSTGEIGDRLGGSYAREVVHRNDLIVIDQHMKAQPV</sequence>
<dbReference type="AlphaFoldDB" id="A0A8J2TZK1"/>
<dbReference type="GO" id="GO:0005829">
    <property type="term" value="C:cytosol"/>
    <property type="evidence" value="ECO:0007669"/>
    <property type="project" value="TreeGrafter"/>
</dbReference>
<evidence type="ECO:0000256" key="4">
    <source>
        <dbReference type="ARBA" id="ARBA00022679"/>
    </source>
</evidence>
<evidence type="ECO:0000256" key="3">
    <source>
        <dbReference type="ARBA" id="ARBA00022650"/>
    </source>
</evidence>
<feature type="binding site" evidence="8">
    <location>
        <position position="54"/>
    </location>
    <ligand>
        <name>substrate</name>
    </ligand>
</feature>
<dbReference type="Gene3D" id="3.40.1160.10">
    <property type="entry name" value="Acetylglutamate kinase-like"/>
    <property type="match status" value="1"/>
</dbReference>
<dbReference type="Pfam" id="PF00696">
    <property type="entry name" value="AA_kinase"/>
    <property type="match status" value="1"/>
</dbReference>
<comment type="pathway">
    <text evidence="8">Amino-acid biosynthesis; L-proline biosynthesis; L-glutamate 5-semialdehyde from L-glutamate: step 1/2.</text>
</comment>
<dbReference type="RefSeq" id="WP_188551201.1">
    <property type="nucleotide sequence ID" value="NZ_BMFY01000011.1"/>
</dbReference>
<dbReference type="NCBIfam" id="TIGR01027">
    <property type="entry name" value="proB"/>
    <property type="match status" value="1"/>
</dbReference>
<dbReference type="PIRSF" id="PIRSF000729">
    <property type="entry name" value="GK"/>
    <property type="match status" value="1"/>
</dbReference>
<dbReference type="InterPro" id="IPR002478">
    <property type="entry name" value="PUA"/>
</dbReference>
<feature type="binding site" evidence="8">
    <location>
        <begin position="214"/>
        <end position="220"/>
    </location>
    <ligand>
        <name>ATP</name>
        <dbReference type="ChEBI" id="CHEBI:30616"/>
    </ligand>
</feature>
<reference evidence="10" key="2">
    <citation type="submission" date="2020-09" db="EMBL/GenBank/DDBJ databases">
        <authorList>
            <person name="Sun Q."/>
            <person name="Zhou Y."/>
        </authorList>
    </citation>
    <scope>NUCLEOTIDE SEQUENCE</scope>
    <source>
        <strain evidence="10">CGMCC 1.12785</strain>
    </source>
</reference>
<dbReference type="PROSITE" id="PS50890">
    <property type="entry name" value="PUA"/>
    <property type="match status" value="1"/>
</dbReference>
<dbReference type="SUPFAM" id="SSF88697">
    <property type="entry name" value="PUA domain-like"/>
    <property type="match status" value="1"/>
</dbReference>
<comment type="caution">
    <text evidence="10">The sequence shown here is derived from an EMBL/GenBank/DDBJ whole genome shotgun (WGS) entry which is preliminary data.</text>
</comment>
<keyword evidence="3 8" id="KW-0641">Proline biosynthesis</keyword>
<proteinExistence type="inferred from homology"/>
<dbReference type="Gene3D" id="2.30.130.10">
    <property type="entry name" value="PUA domain"/>
    <property type="match status" value="1"/>
</dbReference>
<dbReference type="PANTHER" id="PTHR43654">
    <property type="entry name" value="GLUTAMATE 5-KINASE"/>
    <property type="match status" value="1"/>
</dbReference>
<dbReference type="InterPro" id="IPR001057">
    <property type="entry name" value="Glu/AcGlu_kinase"/>
</dbReference>
<comment type="similarity">
    <text evidence="8">Belongs to the glutamate 5-kinase family.</text>
</comment>
<dbReference type="CDD" id="cd21157">
    <property type="entry name" value="PUA_G5K"/>
    <property type="match status" value="1"/>
</dbReference>
<dbReference type="InterPro" id="IPR011529">
    <property type="entry name" value="Glu_5kinase"/>
</dbReference>
<evidence type="ECO:0000256" key="5">
    <source>
        <dbReference type="ARBA" id="ARBA00022741"/>
    </source>
</evidence>
<evidence type="ECO:0000256" key="8">
    <source>
        <dbReference type="HAMAP-Rule" id="MF_00456"/>
    </source>
</evidence>
<evidence type="ECO:0000256" key="2">
    <source>
        <dbReference type="ARBA" id="ARBA00022605"/>
    </source>
</evidence>
<dbReference type="InterPro" id="IPR036393">
    <property type="entry name" value="AceGlu_kinase-like_sf"/>
</dbReference>
<keyword evidence="5 8" id="KW-0547">Nucleotide-binding</keyword>
<dbReference type="FunFam" id="3.40.1160.10:FF:000018">
    <property type="entry name" value="Glutamate 5-kinase"/>
    <property type="match status" value="1"/>
</dbReference>
<feature type="domain" description="PUA" evidence="9">
    <location>
        <begin position="277"/>
        <end position="360"/>
    </location>
</feature>
<keyword evidence="7 8" id="KW-0067">ATP-binding</keyword>
<dbReference type="InterPro" id="IPR015947">
    <property type="entry name" value="PUA-like_sf"/>
</dbReference>
<dbReference type="CDD" id="cd04242">
    <property type="entry name" value="AAK_G5K_ProB"/>
    <property type="match status" value="1"/>
</dbReference>
<organism evidence="10 11">
    <name type="scientific">Sediminivirga luteola</name>
    <dbReference type="NCBI Taxonomy" id="1774748"/>
    <lineage>
        <taxon>Bacteria</taxon>
        <taxon>Bacillati</taxon>
        <taxon>Actinomycetota</taxon>
        <taxon>Actinomycetes</taxon>
        <taxon>Micrococcales</taxon>
        <taxon>Brevibacteriaceae</taxon>
        <taxon>Sediminivirga</taxon>
    </lineage>
</organism>
<evidence type="ECO:0000256" key="1">
    <source>
        <dbReference type="ARBA" id="ARBA00022490"/>
    </source>
</evidence>
<gene>
    <name evidence="8 10" type="primary">proB</name>
    <name evidence="10" type="ORF">GCM10011333_24680</name>
</gene>
<dbReference type="GO" id="GO:0055129">
    <property type="term" value="P:L-proline biosynthetic process"/>
    <property type="evidence" value="ECO:0007669"/>
    <property type="project" value="UniProtKB-UniRule"/>
</dbReference>